<name>A0A7G1HYQ5_9BACT</name>
<keyword evidence="6 8" id="KW-1133">Transmembrane helix</keyword>
<evidence type="ECO:0000256" key="2">
    <source>
        <dbReference type="ARBA" id="ARBA00004429"/>
    </source>
</evidence>
<dbReference type="InterPro" id="IPR050375">
    <property type="entry name" value="MFS_TsgA-like"/>
</dbReference>
<feature type="transmembrane region" description="Helical" evidence="8">
    <location>
        <begin position="381"/>
        <end position="403"/>
    </location>
</feature>
<feature type="transmembrane region" description="Helical" evidence="8">
    <location>
        <begin position="86"/>
        <end position="104"/>
    </location>
</feature>
<dbReference type="PANTHER" id="PTHR43702">
    <property type="entry name" value="L-FUCOSE-PROTON SYMPORTER"/>
    <property type="match status" value="1"/>
</dbReference>
<evidence type="ECO:0000313" key="10">
    <source>
        <dbReference type="Proteomes" id="UP000594042"/>
    </source>
</evidence>
<dbReference type="EMBL" id="AP023322">
    <property type="protein sequence ID" value="BCI64810.1"/>
    <property type="molecule type" value="Genomic_DNA"/>
</dbReference>
<comment type="function">
    <text evidence="1">Intake of glucose and galactose.</text>
</comment>
<evidence type="ECO:0000256" key="1">
    <source>
        <dbReference type="ARBA" id="ARBA00003321"/>
    </source>
</evidence>
<feature type="transmembrane region" description="Helical" evidence="8">
    <location>
        <begin position="204"/>
        <end position="222"/>
    </location>
</feature>
<dbReference type="Gene3D" id="1.20.1250.20">
    <property type="entry name" value="MFS general substrate transporter like domains"/>
    <property type="match status" value="2"/>
</dbReference>
<keyword evidence="10" id="KW-1185">Reference proteome</keyword>
<dbReference type="Pfam" id="PF07690">
    <property type="entry name" value="MFS_1"/>
    <property type="match status" value="1"/>
</dbReference>
<dbReference type="CDD" id="cd17394">
    <property type="entry name" value="MFS_FucP_like"/>
    <property type="match status" value="1"/>
</dbReference>
<keyword evidence="5 8" id="KW-0812">Transmembrane</keyword>
<keyword evidence="7 8" id="KW-0472">Membrane</keyword>
<proteinExistence type="inferred from homology"/>
<dbReference type="Proteomes" id="UP000594042">
    <property type="component" value="Chromosome"/>
</dbReference>
<dbReference type="GO" id="GO:1904659">
    <property type="term" value="P:D-glucose transmembrane transport"/>
    <property type="evidence" value="ECO:0007669"/>
    <property type="project" value="InterPro"/>
</dbReference>
<dbReference type="InterPro" id="IPR036259">
    <property type="entry name" value="MFS_trans_sf"/>
</dbReference>
<dbReference type="GO" id="GO:0055056">
    <property type="term" value="F:D-glucose transmembrane transporter activity"/>
    <property type="evidence" value="ECO:0007669"/>
    <property type="project" value="InterPro"/>
</dbReference>
<feature type="transmembrane region" description="Helical" evidence="8">
    <location>
        <begin position="351"/>
        <end position="374"/>
    </location>
</feature>
<dbReference type="NCBIfam" id="TIGR01272">
    <property type="entry name" value="gluP"/>
    <property type="match status" value="1"/>
</dbReference>
<evidence type="ECO:0000256" key="3">
    <source>
        <dbReference type="ARBA" id="ARBA00009120"/>
    </source>
</evidence>
<feature type="transmembrane region" description="Helical" evidence="8">
    <location>
        <begin position="415"/>
        <end position="433"/>
    </location>
</feature>
<feature type="transmembrane region" description="Helical" evidence="8">
    <location>
        <begin position="254"/>
        <end position="279"/>
    </location>
</feature>
<sequence length="443" mass="49019">MTTQNETHDPIMNKKNFIISIAIMGGLFFTFGFVSWVNAILIPYFRISCELTHFQSYLVTFAFYIAYFVMAIPASILLNKFGFKKGMMYGLWAMALGALLFVPAASTRTYGLFLTGLFTLGTGLAILQTAANPYVTIIGPIESAARRISIMGLCNKFAGIISPLIFAALVLRTTDNELFAQLNQNLIVGPEREAILDELIRRVMLPYTGLAILLFLFGIGIYRSPLPEINTRQVNNEEDSTVTEKNSILQYPHLILGALAIFLHVGTQVIAIDTIIGYAESMGIGLVEAKVFPSYTLTCTLIGYFLGVLFIPKVISQTRALILCTTLGLIFSLGVIFASGDITLFGHRTDLSIWFLVLMGLPNALIYAGIWPLAINGLGRFTNLGSSLLVMGLCGNAFLPMIYGILADHYDVRTGYWVLIPCFLYLIFFAIWGHKIKNWKSIK</sequence>
<evidence type="ECO:0000256" key="4">
    <source>
        <dbReference type="ARBA" id="ARBA00022475"/>
    </source>
</evidence>
<feature type="transmembrane region" description="Helical" evidence="8">
    <location>
        <begin position="148"/>
        <end position="171"/>
    </location>
</feature>
<feature type="transmembrane region" description="Helical" evidence="8">
    <location>
        <begin position="320"/>
        <end position="339"/>
    </location>
</feature>
<evidence type="ECO:0000256" key="8">
    <source>
        <dbReference type="SAM" id="Phobius"/>
    </source>
</evidence>
<protein>
    <submittedName>
        <fullName evidence="9">Glucose/galactose MFS transporter</fullName>
    </submittedName>
</protein>
<evidence type="ECO:0000256" key="7">
    <source>
        <dbReference type="ARBA" id="ARBA00023136"/>
    </source>
</evidence>
<evidence type="ECO:0000256" key="6">
    <source>
        <dbReference type="ARBA" id="ARBA00022989"/>
    </source>
</evidence>
<dbReference type="GO" id="GO:0005886">
    <property type="term" value="C:plasma membrane"/>
    <property type="evidence" value="ECO:0007669"/>
    <property type="project" value="UniProtKB-SubCell"/>
</dbReference>
<organism evidence="9 10">
    <name type="scientific">Coprobacter secundus subsp. similis</name>
    <dbReference type="NCBI Taxonomy" id="2751153"/>
    <lineage>
        <taxon>Bacteria</taxon>
        <taxon>Pseudomonadati</taxon>
        <taxon>Bacteroidota</taxon>
        <taxon>Bacteroidia</taxon>
        <taxon>Bacteroidales</taxon>
        <taxon>Barnesiellaceae</taxon>
        <taxon>Coprobacter</taxon>
    </lineage>
</organism>
<dbReference type="InterPro" id="IPR005964">
    <property type="entry name" value="Glc/Gal_transptr_bac"/>
</dbReference>
<comment type="subcellular location">
    <subcellularLocation>
        <location evidence="2">Cell inner membrane</location>
        <topology evidence="2">Multi-pass membrane protein</topology>
    </subcellularLocation>
</comment>
<feature type="transmembrane region" description="Helical" evidence="8">
    <location>
        <begin position="110"/>
        <end position="127"/>
    </location>
</feature>
<accession>A0A7G1HYQ5</accession>
<dbReference type="InterPro" id="IPR011701">
    <property type="entry name" value="MFS"/>
</dbReference>
<dbReference type="KEGG" id="copr:Cop2CBH44_31630"/>
<dbReference type="AlphaFoldDB" id="A0A7G1HYQ5"/>
<gene>
    <name evidence="9" type="ORF">Cop2CBH44_31630</name>
</gene>
<dbReference type="RefSeq" id="WP_021930057.1">
    <property type="nucleotide sequence ID" value="NZ_AP023322.1"/>
</dbReference>
<evidence type="ECO:0000256" key="5">
    <source>
        <dbReference type="ARBA" id="ARBA00022692"/>
    </source>
</evidence>
<feature type="transmembrane region" description="Helical" evidence="8">
    <location>
        <begin position="291"/>
        <end position="311"/>
    </location>
</feature>
<feature type="transmembrane region" description="Helical" evidence="8">
    <location>
        <begin position="57"/>
        <end position="79"/>
    </location>
</feature>
<dbReference type="SUPFAM" id="SSF103473">
    <property type="entry name" value="MFS general substrate transporter"/>
    <property type="match status" value="1"/>
</dbReference>
<dbReference type="GO" id="GO:0005354">
    <property type="term" value="F:galactose transmembrane transporter activity"/>
    <property type="evidence" value="ECO:0007669"/>
    <property type="project" value="InterPro"/>
</dbReference>
<feature type="transmembrane region" description="Helical" evidence="8">
    <location>
        <begin position="21"/>
        <end position="45"/>
    </location>
</feature>
<evidence type="ECO:0000313" key="9">
    <source>
        <dbReference type="EMBL" id="BCI64810.1"/>
    </source>
</evidence>
<comment type="similarity">
    <text evidence="3">Belongs to the major facilitator superfamily. FHS transporter (TC 2.A.1.7) family.</text>
</comment>
<reference evidence="10" key="1">
    <citation type="submission" date="2020-07" db="EMBL/GenBank/DDBJ databases">
        <title>Complete genome sequencing of Coprobacter sp. strain 2CBH44.</title>
        <authorList>
            <person name="Sakamoto M."/>
            <person name="Murakami T."/>
            <person name="Mori H."/>
        </authorList>
    </citation>
    <scope>NUCLEOTIDE SEQUENCE [LARGE SCALE GENOMIC DNA]</scope>
    <source>
        <strain evidence="10">2CBH44</strain>
    </source>
</reference>
<keyword evidence="4" id="KW-1003">Cell membrane</keyword>
<dbReference type="PANTHER" id="PTHR43702:SF12">
    <property type="entry name" value="N-ACETYL GLUCOSAMINE TRANSPORTER NAGP"/>
    <property type="match status" value="1"/>
</dbReference>